<dbReference type="Proteomes" id="UP000051010">
    <property type="component" value="Unassembled WGS sequence"/>
</dbReference>
<dbReference type="EMBL" id="AZFZ01000029">
    <property type="protein sequence ID" value="KRM43723.1"/>
    <property type="molecule type" value="Genomic_DNA"/>
</dbReference>
<comment type="caution">
    <text evidence="1">The sequence shown here is derived from an EMBL/GenBank/DDBJ whole genome shotgun (WGS) entry which is preliminary data.</text>
</comment>
<sequence length="412" mass="46952">MYQSKLERILLMKRPTAVVVAFGLLFGLAVSPMETQAASKKTSSYQIVKTKDYSHVYSDKKHAVRLPFHAKSSKTAYMWNKQHTQKLHNLKNYQATTWFLSKSVVLKHGSHKRVYYLVKNTTNSISGYVWRGNLASGYSPKGYQIIKQKWANQSGSYYARYYGQDVKMWNYNHTKVRVHLKNFPGMNWYRTETVVMRHGNKRAVYYYVTGTLRGNGRDVGGYVWHGYLKHGKNPNHTGQNYVPIDDFQGDTDYNQFVKTAKYQKLTKAIADLFPYSKIDYNLSRIAAYNYDAADQSIMSAEDVTPVSTSGYSNIKAFPTIDRYLLKHATWSDAKKLKAVKQLLDEAGYDATKRSNMANYQIGIQIIDNVPDILGQIVANDGDGYANGYAIVIGQTDPTGNSNNNDQSFFFTD</sequence>
<evidence type="ECO:0008006" key="3">
    <source>
        <dbReference type="Google" id="ProtNLM"/>
    </source>
</evidence>
<organism evidence="1 2">
    <name type="scientific">Lentilactobacillus parafarraginis DSM 18390 = JCM 14109</name>
    <dbReference type="NCBI Taxonomy" id="1423786"/>
    <lineage>
        <taxon>Bacteria</taxon>
        <taxon>Bacillati</taxon>
        <taxon>Bacillota</taxon>
        <taxon>Bacilli</taxon>
        <taxon>Lactobacillales</taxon>
        <taxon>Lactobacillaceae</taxon>
        <taxon>Lentilactobacillus</taxon>
    </lineage>
</organism>
<dbReference type="PATRIC" id="fig|1423786.4.peg.1395"/>
<gene>
    <name evidence="1" type="ORF">FD47_GL001298</name>
</gene>
<evidence type="ECO:0000313" key="1">
    <source>
        <dbReference type="EMBL" id="KRM43723.1"/>
    </source>
</evidence>
<reference evidence="1 2" key="1">
    <citation type="journal article" date="2015" name="Genome Announc.">
        <title>Expanding the biotechnology potential of lactobacilli through comparative genomics of 213 strains and associated genera.</title>
        <authorList>
            <person name="Sun Z."/>
            <person name="Harris H.M."/>
            <person name="McCann A."/>
            <person name="Guo C."/>
            <person name="Argimon S."/>
            <person name="Zhang W."/>
            <person name="Yang X."/>
            <person name="Jeffery I.B."/>
            <person name="Cooney J.C."/>
            <person name="Kagawa T.F."/>
            <person name="Liu W."/>
            <person name="Song Y."/>
            <person name="Salvetti E."/>
            <person name="Wrobel A."/>
            <person name="Rasinkangas P."/>
            <person name="Parkhill J."/>
            <person name="Rea M.C."/>
            <person name="O'Sullivan O."/>
            <person name="Ritari J."/>
            <person name="Douillard F.P."/>
            <person name="Paul Ross R."/>
            <person name="Yang R."/>
            <person name="Briner A.E."/>
            <person name="Felis G.E."/>
            <person name="de Vos W.M."/>
            <person name="Barrangou R."/>
            <person name="Klaenhammer T.R."/>
            <person name="Caufield P.W."/>
            <person name="Cui Y."/>
            <person name="Zhang H."/>
            <person name="O'Toole P.W."/>
        </authorList>
    </citation>
    <scope>NUCLEOTIDE SEQUENCE [LARGE SCALE GENOMIC DNA]</scope>
    <source>
        <strain evidence="1 2">DSM 18390</strain>
    </source>
</reference>
<proteinExistence type="predicted"/>
<accession>A0A0R1YV68</accession>
<name>A0A0R1YV68_9LACO</name>
<dbReference type="AlphaFoldDB" id="A0A0R1YV68"/>
<evidence type="ECO:0000313" key="2">
    <source>
        <dbReference type="Proteomes" id="UP000051010"/>
    </source>
</evidence>
<protein>
    <recommendedName>
        <fullName evidence="3">D-alanyl-D-alanine carboxypeptidase</fullName>
    </recommendedName>
</protein>